<organism evidence="5 6">
    <name type="scientific">Micavibrio aeruginosavorus</name>
    <dbReference type="NCBI Taxonomy" id="349221"/>
    <lineage>
        <taxon>Bacteria</taxon>
        <taxon>Pseudomonadati</taxon>
        <taxon>Bdellovibrionota</taxon>
        <taxon>Bdellovibrionia</taxon>
        <taxon>Bdellovibrionales</taxon>
        <taxon>Pseudobdellovibrionaceae</taxon>
        <taxon>Micavibrio</taxon>
    </lineage>
</organism>
<evidence type="ECO:0000256" key="2">
    <source>
        <dbReference type="ARBA" id="ARBA00022971"/>
    </source>
</evidence>
<evidence type="ECO:0000256" key="3">
    <source>
        <dbReference type="SAM" id="MobiDB-lite"/>
    </source>
</evidence>
<reference evidence="5 6" key="1">
    <citation type="submission" date="2017-08" db="EMBL/GenBank/DDBJ databases">
        <title>Infants hospitalized years apart are colonized by the same room-sourced microbial strains.</title>
        <authorList>
            <person name="Brooks B."/>
            <person name="Olm M.R."/>
            <person name="Firek B.A."/>
            <person name="Baker R."/>
            <person name="Thomas B.C."/>
            <person name="Morowitz M.J."/>
            <person name="Banfield J.F."/>
        </authorList>
    </citation>
    <scope>NUCLEOTIDE SEQUENCE [LARGE SCALE GENOMIC DNA]</scope>
    <source>
        <strain evidence="5">S2_005_002_R2_29</strain>
    </source>
</reference>
<evidence type="ECO:0000259" key="4">
    <source>
        <dbReference type="Pfam" id="PF03389"/>
    </source>
</evidence>
<feature type="region of interest" description="Disordered" evidence="3">
    <location>
        <begin position="244"/>
        <end position="317"/>
    </location>
</feature>
<gene>
    <name evidence="5" type="ORF">DI551_07675</name>
</gene>
<dbReference type="InterPro" id="IPR005053">
    <property type="entry name" value="MobA_MobL"/>
</dbReference>
<dbReference type="Gene3D" id="3.30.930.30">
    <property type="match status" value="1"/>
</dbReference>
<dbReference type="AlphaFoldDB" id="A0A2W5MVK8"/>
<sequence length="740" mass="83093">MVESLRAHLRKLRLQRTQRGRECPKSLGETDAGIGESLAIYHCSVRTISRSYNHSAVAAAAYRSGSLLKDERTGQSHNYRNRRGIVHASIFLPPTAPEEYADRHTLWNAAESAETRKNSRVAREVILALPHELSEVQRLTLTRDMALYLVSKYGVAVDMAIHAPMPEHSDDPRNHHAHLLFTTRVVKQDGLGEKTRIMDDKVQGPQQIELIREVWETLANAALQQAGFEAVKIDRRTLEAQGIDRIPQEHVGKVGTHGEASDNDPETRLKEDEEDEDGETEAGKAGSGDSKGLTPSAAQKEPSSSKKEKAASLKTRAETRLGLNEEIKRLNAQRAAFSPVPLKNQIKELDRLIDRLDGRVQRLKLLSEKTSLPARVLSLVKSAISIAKSLIVVRTKDEAVSLVRRADRARQAERQRARYGKIYRASIRERMTEMRENMEILQARKTQYYNYKQFVEMVEQRVKLVYSTLKAPALPARTEWKATTTPQNIKAKIVTEAIKKREKIPIEYRPTLKQELLAKNFKTALASSTSTVAISHPTKPIDTVTKGEHHKRREKFFTAATTTPLKDNAARTVWHKEVTIQIRSLEQARAERTPIKSQEPMDSAKVWKVEANEKGKVILERMQADIRERKAEMPKANPDGFSGRFNNPSKSATDEAAIQKVKIEAKAARAKIPPDMRAEPYGDSILKASKPNSGFSNSFKTAGQAALKEKSTKMSWAFNRTSRASDPPTEPAPQEPRADI</sequence>
<proteinExistence type="inferred from homology"/>
<name>A0A2W5MVK8_9BACT</name>
<dbReference type="EMBL" id="QFQB01000053">
    <property type="protein sequence ID" value="PZQ45331.1"/>
    <property type="molecule type" value="Genomic_DNA"/>
</dbReference>
<comment type="similarity">
    <text evidence="1">Belongs to the MobA/MobL family.</text>
</comment>
<feature type="region of interest" description="Disordered" evidence="3">
    <location>
        <begin position="632"/>
        <end position="651"/>
    </location>
</feature>
<dbReference type="Proteomes" id="UP000249417">
    <property type="component" value="Unassembled WGS sequence"/>
</dbReference>
<protein>
    <recommendedName>
        <fullName evidence="4">MobA/MobL protein domain-containing protein</fullName>
    </recommendedName>
</protein>
<feature type="compositionally biased region" description="Basic and acidic residues" evidence="3">
    <location>
        <begin position="303"/>
        <end position="317"/>
    </location>
</feature>
<evidence type="ECO:0000313" key="6">
    <source>
        <dbReference type="Proteomes" id="UP000249417"/>
    </source>
</evidence>
<comment type="caution">
    <text evidence="5">The sequence shown here is derived from an EMBL/GenBank/DDBJ whole genome shotgun (WGS) entry which is preliminary data.</text>
</comment>
<keyword evidence="2" id="KW-0184">Conjugation</keyword>
<evidence type="ECO:0000256" key="1">
    <source>
        <dbReference type="ARBA" id="ARBA00010873"/>
    </source>
</evidence>
<dbReference type="Pfam" id="PF03389">
    <property type="entry name" value="MobA_MobL"/>
    <property type="match status" value="1"/>
</dbReference>
<accession>A0A2W5MVK8</accession>
<feature type="compositionally biased region" description="Polar residues" evidence="3">
    <location>
        <begin position="690"/>
        <end position="701"/>
    </location>
</feature>
<feature type="region of interest" description="Disordered" evidence="3">
    <location>
        <begin position="690"/>
        <end position="740"/>
    </location>
</feature>
<feature type="domain" description="MobA/MobL protein" evidence="4">
    <location>
        <begin position="55"/>
        <end position="254"/>
    </location>
</feature>
<dbReference type="NCBIfam" id="NF041496">
    <property type="entry name" value="MobQ"/>
    <property type="match status" value="1"/>
</dbReference>
<evidence type="ECO:0000313" key="5">
    <source>
        <dbReference type="EMBL" id="PZQ45331.1"/>
    </source>
</evidence>